<feature type="region of interest" description="Disordered" evidence="1">
    <location>
        <begin position="960"/>
        <end position="981"/>
    </location>
</feature>
<evidence type="ECO:0000256" key="1">
    <source>
        <dbReference type="SAM" id="MobiDB-lite"/>
    </source>
</evidence>
<reference evidence="2" key="1">
    <citation type="submission" date="2013-10" db="EMBL/GenBank/DDBJ databases">
        <title>Genomic analysis of the causative agents of coccidiosis in chickens.</title>
        <authorList>
            <person name="Reid A.J."/>
            <person name="Blake D."/>
            <person name="Billington K."/>
            <person name="Browne H."/>
            <person name="Dunn M."/>
            <person name="Hung S."/>
            <person name="Kawahara F."/>
            <person name="Miranda-Saavedra D."/>
            <person name="Mourier T."/>
            <person name="Nagra H."/>
            <person name="Otto T.D."/>
            <person name="Rawlings N."/>
            <person name="Sanchez A."/>
            <person name="Sanders M."/>
            <person name="Subramaniam C."/>
            <person name="Tay Y."/>
            <person name="Dear P."/>
            <person name="Doerig C."/>
            <person name="Gruber A."/>
            <person name="Parkinson J."/>
            <person name="Shirley M."/>
            <person name="Wan K.L."/>
            <person name="Berriman M."/>
            <person name="Tomley F."/>
            <person name="Pain A."/>
        </authorList>
    </citation>
    <scope>NUCLEOTIDE SEQUENCE [LARGE SCALE GENOMIC DNA]</scope>
    <source>
        <strain evidence="2">Houghton</strain>
    </source>
</reference>
<sequence>MHGCTAGCSDRLRTPLALSLQRGTTIIRCTHSKYYEDVKRRRAPAPPLPGDSRHGGLWGPGRHPQKWAACKNATSQRHTKACGVTDRVGGKPEADSEPLATLKENTGETPGLPYQPTGETENQYSPGPESEKGNEDGAAAFELPEAPPSPKIMMDWGQTGPCLEAQETSPGDELRPANYLTDDAVVRGYIGIAHALLRHFEEALAARQRLTAGSLECAETVCKALNEIQDPNPRLQLLAQRIATAIGLLHRRKALEDKDAAERGVLYAEVEFPYPRIDTSSWASVPRGDASPLYILRPSDVDGRGVLPLSPGSHPRTQENEMEKRGPPECCTGFPFQTVQCGERQERRIAGPPTPKVVPAQDTTRDLETETKGSHQLAPAHIGECAGENDRRRTSMEDTAIAAPAGKRGDTCLQSNGYLPVSRLKEGMASKPPTGTSSLFLRAEQLRKFSSTEACRLDRPYSTLESTGKPATDSPVLSSSNGRPRGPQSTDGLPGTQLAGPHVGSMSSSATQSHRALFTAFTFRESEGNHVRPLVLSDTHVLADKGSPQWKDDPNRASAAEALALIRCATDLIVSGEGPEFVEKQFFRYFRLDSYQGVDRPLIPEGMAPAKGKYLLLRYAIARVEAEYGDEPAARDTHLYLRDLRRMEEIVVEAAHAQGRTVIEPHGGNEGQEFQRPQSVHSLPERSPEERMERHLPLTILNLPSSATQQDAGQPRRESSPPVHSLVYSEDCNRRSRELECVQPMPLKNEISSRSTSSANPSSPQLNTISLPNPLPSLGGSGQSFEKLATAELSENSTEEVRQPSRASSSSSVPAIIKPGSGLPDVPAAADGSEGEKSSSRSSSRQVSLPTPTLARTPSSSSLAQSTALSGLVAMRRDSSSFDKVFGKSPPSAAGSRSRLLMPNGSFDSVLGEKGFKLSSRSVVRDSVSGEVTSVVFEAPKNTSGQSVLDTATSAALKDITAPRSPSLANPAFDANGESSP</sequence>
<keyword evidence="3" id="KW-1185">Reference proteome</keyword>
<gene>
    <name evidence="2" type="ORF">EBH_0060790</name>
</gene>
<proteinExistence type="predicted"/>
<feature type="region of interest" description="Disordered" evidence="1">
    <location>
        <begin position="81"/>
        <end position="135"/>
    </location>
</feature>
<feature type="compositionally biased region" description="Low complexity" evidence="1">
    <location>
        <begin position="859"/>
        <end position="870"/>
    </location>
</feature>
<feature type="region of interest" description="Disordered" evidence="1">
    <location>
        <begin position="460"/>
        <end position="509"/>
    </location>
</feature>
<evidence type="ECO:0000313" key="2">
    <source>
        <dbReference type="EMBL" id="CDJ49376.1"/>
    </source>
</evidence>
<feature type="compositionally biased region" description="Low complexity" evidence="1">
    <location>
        <begin position="804"/>
        <end position="817"/>
    </location>
</feature>
<feature type="region of interest" description="Disordered" evidence="1">
    <location>
        <begin position="370"/>
        <end position="394"/>
    </location>
</feature>
<feature type="region of interest" description="Disordered" evidence="1">
    <location>
        <begin position="662"/>
        <end position="691"/>
    </location>
</feature>
<dbReference type="Proteomes" id="UP000030750">
    <property type="component" value="Unassembled WGS sequence"/>
</dbReference>
<feature type="compositionally biased region" description="Low complexity" evidence="1">
    <location>
        <begin position="752"/>
        <end position="763"/>
    </location>
</feature>
<feature type="compositionally biased region" description="Basic and acidic residues" evidence="1">
    <location>
        <begin position="731"/>
        <end position="740"/>
    </location>
</feature>
<dbReference type="EMBL" id="HG711645">
    <property type="protein sequence ID" value="CDJ49376.1"/>
    <property type="molecule type" value="Genomic_DNA"/>
</dbReference>
<dbReference type="OrthoDB" id="345779at2759"/>
<reference evidence="2" key="2">
    <citation type="submission" date="2013-10" db="EMBL/GenBank/DDBJ databases">
        <authorList>
            <person name="Aslett M."/>
        </authorList>
    </citation>
    <scope>NUCLEOTIDE SEQUENCE [LARGE SCALE GENOMIC DNA]</scope>
    <source>
        <strain evidence="2">Houghton</strain>
    </source>
</reference>
<feature type="compositionally biased region" description="Polar residues" evidence="1">
    <location>
        <begin position="475"/>
        <end position="491"/>
    </location>
</feature>
<organism evidence="2 3">
    <name type="scientific">Eimeria brunetti</name>
    <dbReference type="NCBI Taxonomy" id="51314"/>
    <lineage>
        <taxon>Eukaryota</taxon>
        <taxon>Sar</taxon>
        <taxon>Alveolata</taxon>
        <taxon>Apicomplexa</taxon>
        <taxon>Conoidasida</taxon>
        <taxon>Coccidia</taxon>
        <taxon>Eucoccidiorida</taxon>
        <taxon>Eimeriorina</taxon>
        <taxon>Eimeriidae</taxon>
        <taxon>Eimeria</taxon>
    </lineage>
</organism>
<dbReference type="AlphaFoldDB" id="U6LGR3"/>
<name>U6LGR3_9EIME</name>
<protein>
    <submittedName>
        <fullName evidence="2">Uncharacterized protein</fullName>
    </submittedName>
</protein>
<feature type="compositionally biased region" description="Basic and acidic residues" evidence="1">
    <location>
        <begin position="316"/>
        <end position="327"/>
    </location>
</feature>
<feature type="region of interest" description="Disordered" evidence="1">
    <location>
        <begin position="704"/>
        <end position="902"/>
    </location>
</feature>
<evidence type="ECO:0000313" key="3">
    <source>
        <dbReference type="Proteomes" id="UP000030750"/>
    </source>
</evidence>
<dbReference type="VEuPathDB" id="ToxoDB:EBH_0060790"/>
<feature type="compositionally biased region" description="Polar residues" evidence="1">
    <location>
        <begin position="846"/>
        <end position="858"/>
    </location>
</feature>
<accession>U6LGR3</accession>
<feature type="region of interest" description="Disordered" evidence="1">
    <location>
        <begin position="305"/>
        <end position="331"/>
    </location>
</feature>